<sequence length="110" mass="12965">MNKLDLLKYPITPDGRYFVHRERLWRCTNPNLDEQTRQRLVSELMTARREVAAARRSSDDNALAAARNKVHAAKVALGERGPTWWDDDRDYNRYLIKNTPYADWWSSRAT</sequence>
<protein>
    <submittedName>
        <fullName evidence="1">Uncharacterized protein</fullName>
    </submittedName>
</protein>
<organism evidence="1 2">
    <name type="scientific">Novipirellula caenicola</name>
    <dbReference type="NCBI Taxonomy" id="1536901"/>
    <lineage>
        <taxon>Bacteria</taxon>
        <taxon>Pseudomonadati</taxon>
        <taxon>Planctomycetota</taxon>
        <taxon>Planctomycetia</taxon>
        <taxon>Pirellulales</taxon>
        <taxon>Pirellulaceae</taxon>
        <taxon>Novipirellula</taxon>
    </lineage>
</organism>
<dbReference type="EMBL" id="BAABRO010000001">
    <property type="protein sequence ID" value="GAA5505470.1"/>
    <property type="molecule type" value="Genomic_DNA"/>
</dbReference>
<accession>A0ABP9VJU5</accession>
<evidence type="ECO:0000313" key="2">
    <source>
        <dbReference type="Proteomes" id="UP001416858"/>
    </source>
</evidence>
<evidence type="ECO:0000313" key="1">
    <source>
        <dbReference type="EMBL" id="GAA5505470.1"/>
    </source>
</evidence>
<dbReference type="Proteomes" id="UP001416858">
    <property type="component" value="Unassembled WGS sequence"/>
</dbReference>
<gene>
    <name evidence="1" type="ORF">Rcae01_00915</name>
</gene>
<name>A0ABP9VJU5_9BACT</name>
<proteinExistence type="predicted"/>
<keyword evidence="2" id="KW-1185">Reference proteome</keyword>
<comment type="caution">
    <text evidence="1">The sequence shown here is derived from an EMBL/GenBank/DDBJ whole genome shotgun (WGS) entry which is preliminary data.</text>
</comment>
<reference evidence="1 2" key="1">
    <citation type="submission" date="2024-02" db="EMBL/GenBank/DDBJ databases">
        <title>Rhodopirellula caenicola NBRC 110016.</title>
        <authorList>
            <person name="Ichikawa N."/>
            <person name="Katano-Makiyama Y."/>
            <person name="Hidaka K."/>
        </authorList>
    </citation>
    <scope>NUCLEOTIDE SEQUENCE [LARGE SCALE GENOMIC DNA]</scope>
    <source>
        <strain evidence="1 2">NBRC 110016</strain>
    </source>
</reference>